<sequence>MRWPSGVSWAMPCAATPRRMSLADAVLVTRPEPGLAETMRTVAALGWRPIAAPGLELLPKPFTPPRAQALLLTSRAAARAVPPLGLPVLAVGEATAAEARLCGHPDVTAAEGDAEALAALVRNTLQPADGPLLLAIGEGYGRELAAALRASGFAVQRRVAYAAHAARHLPAPALEALRQGRVGAALFFSPRTARASMALIRAAGLAEAARTIRAVAISRRVTDTLAVLPWAEVATATRPDHLSMMEALGEAR</sequence>
<comment type="caution">
    <text evidence="2">The sequence shown here is derived from an EMBL/GenBank/DDBJ whole genome shotgun (WGS) entry which is preliminary data.</text>
</comment>
<accession>A0A437MCK3</accession>
<name>A0A437MCK3_9PROT</name>
<dbReference type="Pfam" id="PF02602">
    <property type="entry name" value="HEM4"/>
    <property type="match status" value="1"/>
</dbReference>
<protein>
    <submittedName>
        <fullName evidence="2">Uroporphyrinogen-III synthase</fullName>
    </submittedName>
</protein>
<dbReference type="AlphaFoldDB" id="A0A437MCK3"/>
<dbReference type="EMBL" id="SACL01000006">
    <property type="protein sequence ID" value="RVT95293.1"/>
    <property type="molecule type" value="Genomic_DNA"/>
</dbReference>
<feature type="domain" description="Tetrapyrrole biosynthesis uroporphyrinogen III synthase" evidence="1">
    <location>
        <begin position="40"/>
        <end position="244"/>
    </location>
</feature>
<dbReference type="CDD" id="cd06578">
    <property type="entry name" value="HemD"/>
    <property type="match status" value="1"/>
</dbReference>
<proteinExistence type="predicted"/>
<evidence type="ECO:0000259" key="1">
    <source>
        <dbReference type="Pfam" id="PF02602"/>
    </source>
</evidence>
<reference evidence="2 3" key="1">
    <citation type="submission" date="2019-01" db="EMBL/GenBank/DDBJ databases">
        <authorList>
            <person name="Chen W.-M."/>
        </authorList>
    </citation>
    <scope>NUCLEOTIDE SEQUENCE [LARGE SCALE GENOMIC DNA]</scope>
    <source>
        <strain evidence="2 3">CCP-6</strain>
    </source>
</reference>
<organism evidence="2 3">
    <name type="scientific">Rhodovarius crocodyli</name>
    <dbReference type="NCBI Taxonomy" id="1979269"/>
    <lineage>
        <taxon>Bacteria</taxon>
        <taxon>Pseudomonadati</taxon>
        <taxon>Pseudomonadota</taxon>
        <taxon>Alphaproteobacteria</taxon>
        <taxon>Acetobacterales</taxon>
        <taxon>Roseomonadaceae</taxon>
        <taxon>Rhodovarius</taxon>
    </lineage>
</organism>
<keyword evidence="3" id="KW-1185">Reference proteome</keyword>
<evidence type="ECO:0000313" key="2">
    <source>
        <dbReference type="EMBL" id="RVT95293.1"/>
    </source>
</evidence>
<dbReference type="GO" id="GO:0033014">
    <property type="term" value="P:tetrapyrrole biosynthetic process"/>
    <property type="evidence" value="ECO:0007669"/>
    <property type="project" value="InterPro"/>
</dbReference>
<evidence type="ECO:0000313" key="3">
    <source>
        <dbReference type="Proteomes" id="UP000282957"/>
    </source>
</evidence>
<dbReference type="GO" id="GO:0004852">
    <property type="term" value="F:uroporphyrinogen-III synthase activity"/>
    <property type="evidence" value="ECO:0007669"/>
    <property type="project" value="InterPro"/>
</dbReference>
<dbReference type="InterPro" id="IPR036108">
    <property type="entry name" value="4pyrrol_syn_uPrphyn_synt_sf"/>
</dbReference>
<dbReference type="InterPro" id="IPR003754">
    <property type="entry name" value="4pyrrol_synth_uPrphyn_synth"/>
</dbReference>
<dbReference type="Gene3D" id="3.40.50.10090">
    <property type="match status" value="2"/>
</dbReference>
<dbReference type="Proteomes" id="UP000282957">
    <property type="component" value="Unassembled WGS sequence"/>
</dbReference>
<gene>
    <name evidence="2" type="ORF">EOD42_17065</name>
</gene>
<dbReference type="OrthoDB" id="7163809at2"/>
<dbReference type="SUPFAM" id="SSF69618">
    <property type="entry name" value="HemD-like"/>
    <property type="match status" value="1"/>
</dbReference>